<reference evidence="11" key="1">
    <citation type="submission" date="2021-06" db="EMBL/GenBank/DDBJ databases">
        <authorList>
            <person name="Kallberg Y."/>
            <person name="Tangrot J."/>
            <person name="Rosling A."/>
        </authorList>
    </citation>
    <scope>NUCLEOTIDE SEQUENCE</scope>
    <source>
        <strain evidence="11">IA702</strain>
    </source>
</reference>
<keyword evidence="4" id="KW-0690">Ribosome biogenesis</keyword>
<gene>
    <name evidence="11" type="ORF">POCULU_LOCUS3305</name>
</gene>
<accession>A0A9N9A2T0</accession>
<dbReference type="Gene3D" id="1.25.40.10">
    <property type="entry name" value="Tetratricopeptide repeat domain"/>
    <property type="match status" value="1"/>
</dbReference>
<dbReference type="Proteomes" id="UP000789572">
    <property type="component" value="Unassembled WGS sequence"/>
</dbReference>
<dbReference type="InterPro" id="IPR036070">
    <property type="entry name" value="Nop_dom_sf"/>
</dbReference>
<comment type="subcellular location">
    <subcellularLocation>
        <location evidence="1">Nucleus</location>
        <location evidence="1">Nucleolus</location>
    </subcellularLocation>
</comment>
<dbReference type="AlphaFoldDB" id="A0A9N9A2T0"/>
<dbReference type="PANTHER" id="PTHR10894">
    <property type="entry name" value="NUCLEOLAR PROTEIN 5 NUCLEOLAR PROTEIN NOP5 NOP58"/>
    <property type="match status" value="1"/>
</dbReference>
<dbReference type="FunFam" id="1.10.287.4070:FF:000001">
    <property type="entry name" value="Probable Nucleolar protein 58"/>
    <property type="match status" value="1"/>
</dbReference>
<dbReference type="GO" id="GO:0030515">
    <property type="term" value="F:snoRNA binding"/>
    <property type="evidence" value="ECO:0007669"/>
    <property type="project" value="InterPro"/>
</dbReference>
<dbReference type="InterPro" id="IPR012976">
    <property type="entry name" value="NOSIC"/>
</dbReference>
<evidence type="ECO:0000313" key="11">
    <source>
        <dbReference type="EMBL" id="CAG8515626.1"/>
    </source>
</evidence>
<dbReference type="GO" id="GO:0031428">
    <property type="term" value="C:box C/D methylation guide snoRNP complex"/>
    <property type="evidence" value="ECO:0007669"/>
    <property type="project" value="InterPro"/>
</dbReference>
<dbReference type="PROSITE" id="PS51358">
    <property type="entry name" value="NOP"/>
    <property type="match status" value="1"/>
</dbReference>
<evidence type="ECO:0000256" key="5">
    <source>
        <dbReference type="ARBA" id="ARBA00023242"/>
    </source>
</evidence>
<dbReference type="SMART" id="SM00931">
    <property type="entry name" value="NOSIC"/>
    <property type="match status" value="1"/>
</dbReference>
<dbReference type="EMBL" id="CAJVPJ010000358">
    <property type="protein sequence ID" value="CAG8515626.1"/>
    <property type="molecule type" value="Genomic_DNA"/>
</dbReference>
<feature type="repeat" description="PPR" evidence="8">
    <location>
        <begin position="657"/>
        <end position="692"/>
    </location>
</feature>
<dbReference type="Pfam" id="PF08156">
    <property type="entry name" value="NOP5NT"/>
    <property type="match status" value="1"/>
</dbReference>
<comment type="caution">
    <text evidence="11">The sequence shown here is derived from an EMBL/GenBank/DDBJ whole genome shotgun (WGS) entry which is preliminary data.</text>
</comment>
<proteinExistence type="inferred from homology"/>
<dbReference type="InterPro" id="IPR042239">
    <property type="entry name" value="Nop_C"/>
</dbReference>
<evidence type="ECO:0000256" key="9">
    <source>
        <dbReference type="SAM" id="MobiDB-lite"/>
    </source>
</evidence>
<evidence type="ECO:0000256" key="4">
    <source>
        <dbReference type="ARBA" id="ARBA00022517"/>
    </source>
</evidence>
<dbReference type="OrthoDB" id="6780543at2759"/>
<dbReference type="FunFam" id="1.10.246.90:FF:000003">
    <property type="entry name" value="Nucleolar protein 58"/>
    <property type="match status" value="1"/>
</dbReference>
<keyword evidence="6" id="KW-0687">Ribonucleoprotein</keyword>
<evidence type="ECO:0000259" key="10">
    <source>
        <dbReference type="PROSITE" id="PS51358"/>
    </source>
</evidence>
<dbReference type="InterPro" id="IPR012974">
    <property type="entry name" value="NOP58/56_N"/>
</dbReference>
<name>A0A9N9A2T0_9GLOM</name>
<comment type="function">
    <text evidence="7">Required for pre-18S rRNA processing. May bind microtubules.</text>
</comment>
<comment type="similarity">
    <text evidence="2">Belongs to the NOP5/NOP56 family.</text>
</comment>
<evidence type="ECO:0000313" key="12">
    <source>
        <dbReference type="Proteomes" id="UP000789572"/>
    </source>
</evidence>
<sequence>MLILVENAAGFALFRYNGATMDFPQTIAQRFETAEKAKRAVNLQFFHKFAGMDEAVEACSAIAESRISSSLDDFLKESLSEDIKKSEKLVVAEPKLGNAISERYGIQVLVDDRTMNFYRGIREHMSDLLGTIAAKELSDMKLGLSHSTSRHNIQFSPDKVDTMIIHAVALIDDLDKELNSYTMRCKEWYGYHFPEMKDIVTDSLQFAKVVKAMGTRTSARTADLSDILDEETIARLRDAADTSMGSDITMEDALNIEYACEQIIALTNYRTELQQYLSARMAAIAPNVTPLVGDLVGARLISHAGSLMNLAKYPSSTVQILGAEKALFRALKTKRETPKYGIIYHASLVGQASAKNKGKVARTLASKLALSIRVDAIAEEKDEAGELGKASRAYLEKRVGHLEARLTNAKTKDKPKKKEVKSTKPKDAGSYNISGDVVTARASSSKEIDKDEMQVDKSSSAPASSEETDKKSTKKRKQLGEAETKLSKKARFVSGIALQFQKRRKDATPFHREDPEDVPSDQKKEKVVLIRNSEDEEIETRAFSSQCTIRLYTEGLTNALQKKSNDPLGVCLRNNDIEAAYALFESHLQTIISDTNGLQQTSSTSHKQALPSKNLTPLVSIITELMRHGHTEVAWKCYNTLASQNIPLGLENGFKLNEENATSYIEALARHSIFEEAKRVLMEEMKELGLKPSQKTLRALLTYLHAWEKREDEFEVIDWVRREHPELASELRWIQDIKSIKELG</sequence>
<feature type="compositionally biased region" description="Basic and acidic residues" evidence="9">
    <location>
        <begin position="506"/>
        <end position="524"/>
    </location>
</feature>
<evidence type="ECO:0000256" key="7">
    <source>
        <dbReference type="ARBA" id="ARBA00024837"/>
    </source>
</evidence>
<keyword evidence="12" id="KW-1185">Reference proteome</keyword>
<dbReference type="InterPro" id="IPR002687">
    <property type="entry name" value="Nop_dom"/>
</dbReference>
<dbReference type="InterPro" id="IPR002885">
    <property type="entry name" value="PPR_rpt"/>
</dbReference>
<feature type="domain" description="Nop" evidence="10">
    <location>
        <begin position="284"/>
        <end position="404"/>
    </location>
</feature>
<dbReference type="Pfam" id="PF01798">
    <property type="entry name" value="Nop"/>
    <property type="match status" value="1"/>
</dbReference>
<feature type="region of interest" description="Disordered" evidence="9">
    <location>
        <begin position="405"/>
        <end position="483"/>
    </location>
</feature>
<evidence type="ECO:0000256" key="3">
    <source>
        <dbReference type="ARBA" id="ARBA00020379"/>
    </source>
</evidence>
<dbReference type="InterPro" id="IPR011990">
    <property type="entry name" value="TPR-like_helical_dom_sf"/>
</dbReference>
<evidence type="ECO:0000256" key="8">
    <source>
        <dbReference type="PROSITE-ProRule" id="PRU00708"/>
    </source>
</evidence>
<dbReference type="PROSITE" id="PS51375">
    <property type="entry name" value="PPR"/>
    <property type="match status" value="1"/>
</dbReference>
<dbReference type="Gene3D" id="1.10.246.90">
    <property type="entry name" value="Nop domain"/>
    <property type="match status" value="1"/>
</dbReference>
<protein>
    <recommendedName>
        <fullName evidence="3">Nucleolar protein 58</fullName>
    </recommendedName>
</protein>
<dbReference type="GO" id="GO:0042254">
    <property type="term" value="P:ribosome biogenesis"/>
    <property type="evidence" value="ECO:0007669"/>
    <property type="project" value="UniProtKB-KW"/>
</dbReference>
<dbReference type="InterPro" id="IPR045056">
    <property type="entry name" value="Nop56/Nop58"/>
</dbReference>
<dbReference type="PANTHER" id="PTHR10894:SF1">
    <property type="entry name" value="NUCLEOLAR PROTEIN 58"/>
    <property type="match status" value="1"/>
</dbReference>
<keyword evidence="5" id="KW-0539">Nucleus</keyword>
<evidence type="ECO:0000256" key="6">
    <source>
        <dbReference type="ARBA" id="ARBA00023274"/>
    </source>
</evidence>
<dbReference type="SUPFAM" id="SSF89124">
    <property type="entry name" value="Nop domain"/>
    <property type="match status" value="1"/>
</dbReference>
<feature type="region of interest" description="Disordered" evidence="9">
    <location>
        <begin position="503"/>
        <end position="524"/>
    </location>
</feature>
<evidence type="ECO:0000256" key="1">
    <source>
        <dbReference type="ARBA" id="ARBA00004604"/>
    </source>
</evidence>
<organism evidence="11 12">
    <name type="scientific">Paraglomus occultum</name>
    <dbReference type="NCBI Taxonomy" id="144539"/>
    <lineage>
        <taxon>Eukaryota</taxon>
        <taxon>Fungi</taxon>
        <taxon>Fungi incertae sedis</taxon>
        <taxon>Mucoromycota</taxon>
        <taxon>Glomeromycotina</taxon>
        <taxon>Glomeromycetes</taxon>
        <taxon>Paraglomerales</taxon>
        <taxon>Paraglomeraceae</taxon>
        <taxon>Paraglomus</taxon>
    </lineage>
</organism>
<evidence type="ECO:0000256" key="2">
    <source>
        <dbReference type="ARBA" id="ARBA00009211"/>
    </source>
</evidence>
<dbReference type="GO" id="GO:0032040">
    <property type="term" value="C:small-subunit processome"/>
    <property type="evidence" value="ECO:0007669"/>
    <property type="project" value="InterPro"/>
</dbReference>
<feature type="compositionally biased region" description="Basic and acidic residues" evidence="9">
    <location>
        <begin position="444"/>
        <end position="455"/>
    </location>
</feature>
<dbReference type="Gene3D" id="1.10.287.4070">
    <property type="match status" value="1"/>
</dbReference>